<dbReference type="SUPFAM" id="SSF52540">
    <property type="entry name" value="P-loop containing nucleoside triphosphate hydrolases"/>
    <property type="match status" value="1"/>
</dbReference>
<dbReference type="CDD" id="cd01750">
    <property type="entry name" value="GATase1_CobQ"/>
    <property type="match status" value="1"/>
</dbReference>
<dbReference type="NCBIfam" id="NF001989">
    <property type="entry name" value="PRK00784.1"/>
    <property type="match status" value="1"/>
</dbReference>
<dbReference type="Proteomes" id="UP000010467">
    <property type="component" value="Chromosome"/>
</dbReference>
<evidence type="ECO:0000259" key="6">
    <source>
        <dbReference type="Pfam" id="PF07685"/>
    </source>
</evidence>
<evidence type="ECO:0000313" key="7">
    <source>
        <dbReference type="EMBL" id="AFZ67799.1"/>
    </source>
</evidence>
<dbReference type="UniPathway" id="UPA00148"/>
<dbReference type="PANTHER" id="PTHR21343">
    <property type="entry name" value="DETHIOBIOTIN SYNTHETASE"/>
    <property type="match status" value="1"/>
</dbReference>
<dbReference type="NCBIfam" id="TIGR00313">
    <property type="entry name" value="cobQ"/>
    <property type="match status" value="1"/>
</dbReference>
<dbReference type="HOGENOM" id="CLU_019250_2_2_0"/>
<feature type="domain" description="CobQ/CobB/MinD/ParA nucleotide binding" evidence="5">
    <location>
        <begin position="5"/>
        <end position="225"/>
    </location>
</feature>
<evidence type="ECO:0000256" key="2">
    <source>
        <dbReference type="ARBA" id="ARBA00022573"/>
    </source>
</evidence>
<dbReference type="HAMAP" id="MF_00028">
    <property type="entry name" value="CobQ"/>
    <property type="match status" value="1"/>
</dbReference>
<dbReference type="InterPro" id="IPR002586">
    <property type="entry name" value="CobQ/CobB/MinD/ParA_Nub-bd_dom"/>
</dbReference>
<dbReference type="PANTHER" id="PTHR21343:SF1">
    <property type="entry name" value="COBYRIC ACID SYNTHASE"/>
    <property type="match status" value="1"/>
</dbReference>
<keyword evidence="3 4" id="KW-0315">Glutamine amidotransferase</keyword>
<evidence type="ECO:0000313" key="8">
    <source>
        <dbReference type="Proteomes" id="UP000010467"/>
    </source>
</evidence>
<dbReference type="Pfam" id="PF07685">
    <property type="entry name" value="GATase_3"/>
    <property type="match status" value="1"/>
</dbReference>
<dbReference type="InterPro" id="IPR029062">
    <property type="entry name" value="Class_I_gatase-like"/>
</dbReference>
<organism evidence="7 8">
    <name type="scientific">Deinococcus peraridilitoris (strain DSM 19664 / LMG 22246 / CIP 109416 / KR-200)</name>
    <dbReference type="NCBI Taxonomy" id="937777"/>
    <lineage>
        <taxon>Bacteria</taxon>
        <taxon>Thermotogati</taxon>
        <taxon>Deinococcota</taxon>
        <taxon>Deinococci</taxon>
        <taxon>Deinococcales</taxon>
        <taxon>Deinococcaceae</taxon>
        <taxon>Deinococcus</taxon>
    </lineage>
</organism>
<keyword evidence="8" id="KW-1185">Reference proteome</keyword>
<name>L0A2X4_DEIPD</name>
<comment type="pathway">
    <text evidence="1 4">Cofactor biosynthesis; adenosylcobalamin biosynthesis.</text>
</comment>
<dbReference type="GO" id="GO:0015420">
    <property type="term" value="F:ABC-type vitamin B12 transporter activity"/>
    <property type="evidence" value="ECO:0007669"/>
    <property type="project" value="UniProtKB-UniRule"/>
</dbReference>
<dbReference type="PROSITE" id="PS51274">
    <property type="entry name" value="GATASE_COBBQ"/>
    <property type="match status" value="1"/>
</dbReference>
<dbReference type="Gene3D" id="3.40.50.880">
    <property type="match status" value="1"/>
</dbReference>
<dbReference type="InterPro" id="IPR033949">
    <property type="entry name" value="CobQ_GATase1"/>
</dbReference>
<feature type="domain" description="CobB/CobQ-like glutamine amidotransferase" evidence="6">
    <location>
        <begin position="255"/>
        <end position="425"/>
    </location>
</feature>
<dbReference type="InterPro" id="IPR047045">
    <property type="entry name" value="CobQ_N"/>
</dbReference>
<evidence type="ECO:0000256" key="4">
    <source>
        <dbReference type="HAMAP-Rule" id="MF_00028"/>
    </source>
</evidence>
<accession>L0A2X4</accession>
<dbReference type="AlphaFoldDB" id="L0A2X4"/>
<dbReference type="eggNOG" id="COG1492">
    <property type="taxonomic scope" value="Bacteria"/>
</dbReference>
<evidence type="ECO:0000256" key="3">
    <source>
        <dbReference type="ARBA" id="ARBA00022962"/>
    </source>
</evidence>
<dbReference type="STRING" id="937777.Deipe_2319"/>
<dbReference type="InterPro" id="IPR011698">
    <property type="entry name" value="GATase_3"/>
</dbReference>
<dbReference type="KEGG" id="dpd:Deipe_2319"/>
<keyword evidence="2 4" id="KW-0169">Cobalamin biosynthesis</keyword>
<dbReference type="InterPro" id="IPR027417">
    <property type="entry name" value="P-loop_NTPase"/>
</dbReference>
<feature type="active site" description="Nucleophile" evidence="4">
    <location>
        <position position="329"/>
    </location>
</feature>
<dbReference type="CDD" id="cd05389">
    <property type="entry name" value="CobQ_N"/>
    <property type="match status" value="1"/>
</dbReference>
<dbReference type="GO" id="GO:0003824">
    <property type="term" value="F:catalytic activity"/>
    <property type="evidence" value="ECO:0007669"/>
    <property type="project" value="InterPro"/>
</dbReference>
<proteinExistence type="inferred from homology"/>
<comment type="function">
    <text evidence="4">Catalyzes amidations at positions B, D, E, and G on adenosylcobyrinic A,C-diamide. NH(2) groups are provided by glutamine, and one molecule of ATP is hydrogenolyzed for each amidation.</text>
</comment>
<protein>
    <recommendedName>
        <fullName evidence="4">Cobyric acid synthase</fullName>
    </recommendedName>
</protein>
<feature type="active site" evidence="4">
    <location>
        <position position="419"/>
    </location>
</feature>
<dbReference type="PATRIC" id="fig|937777.3.peg.2321"/>
<gene>
    <name evidence="4" type="primary">cobQ</name>
    <name evidence="7" type="ordered locus">Deipe_2319</name>
</gene>
<dbReference type="Gene3D" id="3.40.50.300">
    <property type="entry name" value="P-loop containing nucleotide triphosphate hydrolases"/>
    <property type="match status" value="1"/>
</dbReference>
<dbReference type="SUPFAM" id="SSF52317">
    <property type="entry name" value="Class I glutamine amidotransferase-like"/>
    <property type="match status" value="1"/>
</dbReference>
<dbReference type="GO" id="GO:0009236">
    <property type="term" value="P:cobalamin biosynthetic process"/>
    <property type="evidence" value="ECO:0007669"/>
    <property type="project" value="UniProtKB-UniRule"/>
</dbReference>
<comment type="similarity">
    <text evidence="4">Belongs to the CobB/CobQ family. CobQ subfamily.</text>
</comment>
<evidence type="ECO:0000259" key="5">
    <source>
        <dbReference type="Pfam" id="PF01656"/>
    </source>
</evidence>
<evidence type="ECO:0000256" key="1">
    <source>
        <dbReference type="ARBA" id="ARBA00004953"/>
    </source>
</evidence>
<reference evidence="8" key="1">
    <citation type="submission" date="2012-03" db="EMBL/GenBank/DDBJ databases">
        <title>Complete sequence of chromosome of Deinococcus peraridilitoris DSM 19664.</title>
        <authorList>
            <person name="Lucas S."/>
            <person name="Copeland A."/>
            <person name="Lapidus A."/>
            <person name="Glavina del Rio T."/>
            <person name="Dalin E."/>
            <person name="Tice H."/>
            <person name="Bruce D."/>
            <person name="Goodwin L."/>
            <person name="Pitluck S."/>
            <person name="Peters L."/>
            <person name="Mikhailova N."/>
            <person name="Lu M."/>
            <person name="Kyrpides N."/>
            <person name="Mavromatis K."/>
            <person name="Ivanova N."/>
            <person name="Brettin T."/>
            <person name="Detter J.C."/>
            <person name="Han C."/>
            <person name="Larimer F."/>
            <person name="Land M."/>
            <person name="Hauser L."/>
            <person name="Markowitz V."/>
            <person name="Cheng J.-F."/>
            <person name="Hugenholtz P."/>
            <person name="Woyke T."/>
            <person name="Wu D."/>
            <person name="Pukall R."/>
            <person name="Steenblock K."/>
            <person name="Brambilla E."/>
            <person name="Klenk H.-P."/>
            <person name="Eisen J.A."/>
        </authorList>
    </citation>
    <scope>NUCLEOTIDE SEQUENCE [LARGE SCALE GENOMIC DNA]</scope>
    <source>
        <strain evidence="8">DSM 19664 / LMG 22246 / CIP 109416 / KR-200</strain>
    </source>
</reference>
<dbReference type="EMBL" id="CP003382">
    <property type="protein sequence ID" value="AFZ67799.1"/>
    <property type="molecule type" value="Genomic_DNA"/>
</dbReference>
<dbReference type="Pfam" id="PF01656">
    <property type="entry name" value="CbiA"/>
    <property type="match status" value="1"/>
</dbReference>
<sequence length="473" mass="50034">MGRALMVQGCTSSAGKSYLVSALCRAFANEGVRVAPFKGQNMSNNAGITREGGEIGRAQIVQARAARVEPQARMNPVLLKPEADSRSQVVVLGKADLALSQLPWRERKAHLWPFVRDSLHGLLADYDLVLIEGAGSPAEVNLRAGDIVNMRVALEAQARVLLAADIDRGGAFAHLLGTWHCLSAEERALLGGFILNKFRGDPALLSPAPEWLEQQTGVSTVGIVPMLGIPLPEEDGLLPDRSAPLFEAGALAGSVAIARLPRVANLDEFAPLGELARWVTSPAELAGARAVILPGSKSVRADLAWLRETGLAGAVTRLAREGVPVLGVCGGLQMLGRTLRDPHGIEGGGEASGLGLLDLETTLEPEKITREVALKDAETGSVLRGYEIHHGRTVAGPEVTETLPGAAWRSGNVRGAYLHGLLENPAYLEAFLGWAGLQSTAALDTLDSRLDALAEQVKAGLDWARVRDLALGV</sequence>
<dbReference type="InterPro" id="IPR004459">
    <property type="entry name" value="CobQ_synth"/>
</dbReference>